<evidence type="ECO:0000313" key="2">
    <source>
        <dbReference type="Proteomes" id="UP000740926"/>
    </source>
</evidence>
<dbReference type="AlphaFoldDB" id="A0A9P6XT54"/>
<dbReference type="Proteomes" id="UP000740926">
    <property type="component" value="Unassembled WGS sequence"/>
</dbReference>
<comment type="caution">
    <text evidence="1">The sequence shown here is derived from an EMBL/GenBank/DDBJ whole genome shotgun (WGS) entry which is preliminary data.</text>
</comment>
<organism evidence="1 2">
    <name type="scientific">Rhizopus delemar</name>
    <dbReference type="NCBI Taxonomy" id="936053"/>
    <lineage>
        <taxon>Eukaryota</taxon>
        <taxon>Fungi</taxon>
        <taxon>Fungi incertae sedis</taxon>
        <taxon>Mucoromycota</taxon>
        <taxon>Mucoromycotina</taxon>
        <taxon>Mucoromycetes</taxon>
        <taxon>Mucorales</taxon>
        <taxon>Mucorineae</taxon>
        <taxon>Rhizopodaceae</taxon>
        <taxon>Rhizopus</taxon>
    </lineage>
</organism>
<protein>
    <submittedName>
        <fullName evidence="1">Uncharacterized protein</fullName>
    </submittedName>
</protein>
<keyword evidence="2" id="KW-1185">Reference proteome</keyword>
<sequence>MTMNLWTATADKGESTDTFMARVGREALLVLGPSQAVICGQLVSTAGQDGIQLKTTNKPADCRAPGSTLPYMFVSRSETGAERLASFQSELPGARYTVEPAGIEFRTGTTTRLVASYLEE</sequence>
<evidence type="ECO:0000313" key="1">
    <source>
        <dbReference type="EMBL" id="KAG1531811.1"/>
    </source>
</evidence>
<accession>A0A9P6XT54</accession>
<gene>
    <name evidence="1" type="ORF">G6F50_016498</name>
</gene>
<name>A0A9P6XT54_9FUNG</name>
<proteinExistence type="predicted"/>
<dbReference type="EMBL" id="JAANIU010010470">
    <property type="protein sequence ID" value="KAG1531811.1"/>
    <property type="molecule type" value="Genomic_DNA"/>
</dbReference>
<reference evidence="1 2" key="1">
    <citation type="journal article" date="2020" name="Microb. Genom.">
        <title>Genetic diversity of clinical and environmental Mucorales isolates obtained from an investigation of mucormycosis cases among solid organ transplant recipients.</title>
        <authorList>
            <person name="Nguyen M.H."/>
            <person name="Kaul D."/>
            <person name="Muto C."/>
            <person name="Cheng S.J."/>
            <person name="Richter R.A."/>
            <person name="Bruno V.M."/>
            <person name="Liu G."/>
            <person name="Beyhan S."/>
            <person name="Sundermann A.J."/>
            <person name="Mounaud S."/>
            <person name="Pasculle A.W."/>
            <person name="Nierman W.C."/>
            <person name="Driscoll E."/>
            <person name="Cumbie R."/>
            <person name="Clancy C.J."/>
            <person name="Dupont C.L."/>
        </authorList>
    </citation>
    <scope>NUCLEOTIDE SEQUENCE [LARGE SCALE GENOMIC DNA]</scope>
    <source>
        <strain evidence="1 2">GL24</strain>
    </source>
</reference>